<dbReference type="AlphaFoldDB" id="X6NKH6"/>
<reference evidence="1 2" key="1">
    <citation type="journal article" date="2013" name="Curr. Biol.">
        <title>The Genome of the Foraminiferan Reticulomyxa filosa.</title>
        <authorList>
            <person name="Glockner G."/>
            <person name="Hulsmann N."/>
            <person name="Schleicher M."/>
            <person name="Noegel A.A."/>
            <person name="Eichinger L."/>
            <person name="Gallinger C."/>
            <person name="Pawlowski J."/>
            <person name="Sierra R."/>
            <person name="Euteneuer U."/>
            <person name="Pillet L."/>
            <person name="Moustafa A."/>
            <person name="Platzer M."/>
            <person name="Groth M."/>
            <person name="Szafranski K."/>
            <person name="Schliwa M."/>
        </authorList>
    </citation>
    <scope>NUCLEOTIDE SEQUENCE [LARGE SCALE GENOMIC DNA]</scope>
</reference>
<organism evidence="1 2">
    <name type="scientific">Reticulomyxa filosa</name>
    <dbReference type="NCBI Taxonomy" id="46433"/>
    <lineage>
        <taxon>Eukaryota</taxon>
        <taxon>Sar</taxon>
        <taxon>Rhizaria</taxon>
        <taxon>Retaria</taxon>
        <taxon>Foraminifera</taxon>
        <taxon>Monothalamids</taxon>
        <taxon>Reticulomyxidae</taxon>
        <taxon>Reticulomyxa</taxon>
    </lineage>
</organism>
<sequence length="306" mass="35441">MKNMTSENYEIYKKAADSLKRNLRFEKQLYIAKSIKTLHDWNTRQMFYCNSSVIDKSRKRYVIFSLAENDTEKANLLACLFSQQSQHPKLSDKNEEHCQYVEDEIYSVVQMSRKTEFSEYQSQLELNQSYITEDEVIDSIRHLSAYKSQGPDNVYNLMLKNVVQSLIDSLVMMFGCSYKIGYFPKALKKSNTVSNCDNDLNAIFERAPNVESKPSNKFELLLILSESIHASFNKNVVTYAAMLDISPAYDIVWCDGLRSSLSSLLFMYINDITHEAYEQIQFGVFAYDIALWISIYASDQVFGTNY</sequence>
<proteinExistence type="predicted"/>
<comment type="caution">
    <text evidence="1">The sequence shown here is derived from an EMBL/GenBank/DDBJ whole genome shotgun (WGS) entry which is preliminary data.</text>
</comment>
<evidence type="ECO:0000313" key="2">
    <source>
        <dbReference type="Proteomes" id="UP000023152"/>
    </source>
</evidence>
<keyword evidence="2" id="KW-1185">Reference proteome</keyword>
<evidence type="ECO:0000313" key="1">
    <source>
        <dbReference type="EMBL" id="ETO26244.1"/>
    </source>
</evidence>
<dbReference type="EMBL" id="ASPP01007994">
    <property type="protein sequence ID" value="ETO26244.1"/>
    <property type="molecule type" value="Genomic_DNA"/>
</dbReference>
<name>X6NKH6_RETFI</name>
<protein>
    <submittedName>
        <fullName evidence="1">Uncharacterized protein</fullName>
    </submittedName>
</protein>
<accession>X6NKH6</accession>
<dbReference type="Proteomes" id="UP000023152">
    <property type="component" value="Unassembled WGS sequence"/>
</dbReference>
<gene>
    <name evidence="1" type="ORF">RFI_10892</name>
</gene>